<comment type="caution">
    <text evidence="2">The sequence shown here is derived from an EMBL/GenBank/DDBJ whole genome shotgun (WGS) entry which is preliminary data.</text>
</comment>
<evidence type="ECO:0000313" key="3">
    <source>
        <dbReference type="Proteomes" id="UP000563906"/>
    </source>
</evidence>
<evidence type="ECO:0000256" key="1">
    <source>
        <dbReference type="SAM" id="Phobius"/>
    </source>
</evidence>
<dbReference type="Proteomes" id="UP000563906">
    <property type="component" value="Unassembled WGS sequence"/>
</dbReference>
<organism evidence="2 3">
    <name type="scientific">Tenacibaculum pelagium</name>
    <dbReference type="NCBI Taxonomy" id="2759527"/>
    <lineage>
        <taxon>Bacteria</taxon>
        <taxon>Pseudomonadati</taxon>
        <taxon>Bacteroidota</taxon>
        <taxon>Flavobacteriia</taxon>
        <taxon>Flavobacteriales</taxon>
        <taxon>Flavobacteriaceae</taxon>
        <taxon>Tenacibaculum</taxon>
    </lineage>
</organism>
<dbReference type="EMBL" id="JACGLS010000005">
    <property type="protein sequence ID" value="MBA6157021.1"/>
    <property type="molecule type" value="Genomic_DNA"/>
</dbReference>
<keyword evidence="1" id="KW-0812">Transmembrane</keyword>
<accession>A0A839ATS9</accession>
<evidence type="ECO:0000313" key="2">
    <source>
        <dbReference type="EMBL" id="MBA6157021.1"/>
    </source>
</evidence>
<keyword evidence="3" id="KW-1185">Reference proteome</keyword>
<keyword evidence="1" id="KW-0472">Membrane</keyword>
<proteinExistence type="predicted"/>
<sequence length="61" mass="7234">MNKPTRIRIYLAIAATFFFISLFKLDFDDLSWTKNSRIYVRMLVAVLVYIVIFLSSKKLNK</sequence>
<feature type="transmembrane region" description="Helical" evidence="1">
    <location>
        <begin position="38"/>
        <end position="56"/>
    </location>
</feature>
<protein>
    <submittedName>
        <fullName evidence="2">Uncharacterized protein</fullName>
    </submittedName>
</protein>
<dbReference type="RefSeq" id="WP_182125521.1">
    <property type="nucleotide sequence ID" value="NZ_JACGLS010000005.1"/>
</dbReference>
<name>A0A839ATS9_9FLAO</name>
<feature type="transmembrane region" description="Helical" evidence="1">
    <location>
        <begin position="7"/>
        <end position="26"/>
    </location>
</feature>
<reference evidence="2 3" key="1">
    <citation type="submission" date="2020-07" db="EMBL/GenBank/DDBJ databases">
        <title>Bacterium isolated from marine sediment.</title>
        <authorList>
            <person name="Shang D."/>
            <person name="Du Z.-J."/>
        </authorList>
    </citation>
    <scope>NUCLEOTIDE SEQUENCE [LARGE SCALE GENOMIC DNA]</scope>
    <source>
        <strain evidence="2 3">S7007</strain>
    </source>
</reference>
<dbReference type="AlphaFoldDB" id="A0A839ATS9"/>
<gene>
    <name evidence="2" type="ORF">H3Z83_10875</name>
</gene>
<keyword evidence="1" id="KW-1133">Transmembrane helix</keyword>